<evidence type="ECO:0000313" key="4">
    <source>
        <dbReference type="Proteomes" id="UP000179183"/>
    </source>
</evidence>
<accession>A0A1G2HZ08</accession>
<gene>
    <name evidence="3" type="ORF">A3D34_02255</name>
</gene>
<evidence type="ECO:0000313" key="3">
    <source>
        <dbReference type="EMBL" id="OGZ67441.1"/>
    </source>
</evidence>
<dbReference type="SMART" id="SM00530">
    <property type="entry name" value="HTH_XRE"/>
    <property type="match status" value="1"/>
</dbReference>
<dbReference type="PROSITE" id="PS50943">
    <property type="entry name" value="HTH_CROC1"/>
    <property type="match status" value="1"/>
</dbReference>
<organism evidence="3 4">
    <name type="scientific">Candidatus Staskawiczbacteria bacterium RIFCSPHIGHO2_02_FULL_33_16</name>
    <dbReference type="NCBI Taxonomy" id="1802204"/>
    <lineage>
        <taxon>Bacteria</taxon>
        <taxon>Candidatus Staskawicziibacteriota</taxon>
    </lineage>
</organism>
<dbReference type="GO" id="GO:0003677">
    <property type="term" value="F:DNA binding"/>
    <property type="evidence" value="ECO:0007669"/>
    <property type="project" value="UniProtKB-KW"/>
</dbReference>
<dbReference type="SUPFAM" id="SSF47413">
    <property type="entry name" value="lambda repressor-like DNA-binding domains"/>
    <property type="match status" value="1"/>
</dbReference>
<dbReference type="PANTHER" id="PTHR46797">
    <property type="entry name" value="HTH-TYPE TRANSCRIPTIONAL REGULATOR"/>
    <property type="match status" value="1"/>
</dbReference>
<protein>
    <recommendedName>
        <fullName evidence="2">HTH cro/C1-type domain-containing protein</fullName>
    </recommendedName>
</protein>
<dbReference type="Proteomes" id="UP000179183">
    <property type="component" value="Unassembled WGS sequence"/>
</dbReference>
<dbReference type="Pfam" id="PF01381">
    <property type="entry name" value="HTH_3"/>
    <property type="match status" value="1"/>
</dbReference>
<keyword evidence="1" id="KW-0238">DNA-binding</keyword>
<sequence>MKNTDDKNKFIGQKIKEAREAAEKSQKDLADALDFESATAISLIESGERKVKVEDLEKIANFLHRDIKFFLGLEEKTDIRFALRADKNLSKKQEEQVLNFIDFVKKSKNGGK</sequence>
<dbReference type="EMBL" id="MHOQ01000005">
    <property type="protein sequence ID" value="OGZ67441.1"/>
    <property type="molecule type" value="Genomic_DNA"/>
</dbReference>
<dbReference type="CDD" id="cd00093">
    <property type="entry name" value="HTH_XRE"/>
    <property type="match status" value="1"/>
</dbReference>
<dbReference type="Gene3D" id="1.10.260.40">
    <property type="entry name" value="lambda repressor-like DNA-binding domains"/>
    <property type="match status" value="1"/>
</dbReference>
<dbReference type="PANTHER" id="PTHR46797:SF24">
    <property type="entry name" value="DNA-BINDING PHAGE PROTEIN"/>
    <property type="match status" value="1"/>
</dbReference>
<feature type="domain" description="HTH cro/C1-type" evidence="2">
    <location>
        <begin position="15"/>
        <end position="70"/>
    </location>
</feature>
<dbReference type="AlphaFoldDB" id="A0A1G2HZ08"/>
<evidence type="ECO:0000259" key="2">
    <source>
        <dbReference type="PROSITE" id="PS50943"/>
    </source>
</evidence>
<evidence type="ECO:0000256" key="1">
    <source>
        <dbReference type="ARBA" id="ARBA00023125"/>
    </source>
</evidence>
<name>A0A1G2HZ08_9BACT</name>
<comment type="caution">
    <text evidence="3">The sequence shown here is derived from an EMBL/GenBank/DDBJ whole genome shotgun (WGS) entry which is preliminary data.</text>
</comment>
<reference evidence="3 4" key="1">
    <citation type="journal article" date="2016" name="Nat. Commun.">
        <title>Thousands of microbial genomes shed light on interconnected biogeochemical processes in an aquifer system.</title>
        <authorList>
            <person name="Anantharaman K."/>
            <person name="Brown C.T."/>
            <person name="Hug L.A."/>
            <person name="Sharon I."/>
            <person name="Castelle C.J."/>
            <person name="Probst A.J."/>
            <person name="Thomas B.C."/>
            <person name="Singh A."/>
            <person name="Wilkins M.J."/>
            <person name="Karaoz U."/>
            <person name="Brodie E.L."/>
            <person name="Williams K.H."/>
            <person name="Hubbard S.S."/>
            <person name="Banfield J.F."/>
        </authorList>
    </citation>
    <scope>NUCLEOTIDE SEQUENCE [LARGE SCALE GENOMIC DNA]</scope>
</reference>
<dbReference type="InterPro" id="IPR001387">
    <property type="entry name" value="Cro/C1-type_HTH"/>
</dbReference>
<dbReference type="InterPro" id="IPR050807">
    <property type="entry name" value="TransReg_Diox_bact_type"/>
</dbReference>
<dbReference type="InterPro" id="IPR010982">
    <property type="entry name" value="Lambda_DNA-bd_dom_sf"/>
</dbReference>
<dbReference type="GO" id="GO:0003700">
    <property type="term" value="F:DNA-binding transcription factor activity"/>
    <property type="evidence" value="ECO:0007669"/>
    <property type="project" value="TreeGrafter"/>
</dbReference>
<dbReference type="GO" id="GO:0005829">
    <property type="term" value="C:cytosol"/>
    <property type="evidence" value="ECO:0007669"/>
    <property type="project" value="TreeGrafter"/>
</dbReference>
<proteinExistence type="predicted"/>